<name>A0A2A2AX16_9BURK</name>
<evidence type="ECO:0000313" key="2">
    <source>
        <dbReference type="Proteomes" id="UP000218439"/>
    </source>
</evidence>
<dbReference type="RefSeq" id="WP_095551742.1">
    <property type="nucleotide sequence ID" value="NZ_CP154474.1"/>
</dbReference>
<proteinExistence type="predicted"/>
<accession>A0A2A2AX16</accession>
<dbReference type="AlphaFoldDB" id="A0A2A2AX16"/>
<dbReference type="Proteomes" id="UP000218439">
    <property type="component" value="Unassembled WGS sequence"/>
</dbReference>
<comment type="caution">
    <text evidence="1">The sequence shown here is derived from an EMBL/GenBank/DDBJ whole genome shotgun (WGS) entry which is preliminary data.</text>
</comment>
<dbReference type="EMBL" id="NSJE01000007">
    <property type="protein sequence ID" value="PAT43135.1"/>
    <property type="molecule type" value="Genomic_DNA"/>
</dbReference>
<reference evidence="1 2" key="1">
    <citation type="submission" date="2017-08" db="EMBL/GenBank/DDBJ databases">
        <title>WGS of Clinical strains of the CDC Group NO-1 linked to zoonotic infections in humans.</title>
        <authorList>
            <person name="Bernier A.-M."/>
            <person name="Bernard K."/>
        </authorList>
    </citation>
    <scope>NUCLEOTIDE SEQUENCE [LARGE SCALE GENOMIC DNA]</scope>
    <source>
        <strain evidence="1 2">NML120219</strain>
    </source>
</reference>
<organism evidence="1 2">
    <name type="scientific">Vandammella animalimorsus</name>
    <dbReference type="NCBI Taxonomy" id="2029117"/>
    <lineage>
        <taxon>Bacteria</taxon>
        <taxon>Pseudomonadati</taxon>
        <taxon>Pseudomonadota</taxon>
        <taxon>Betaproteobacteria</taxon>
        <taxon>Burkholderiales</taxon>
        <taxon>Comamonadaceae</taxon>
        <taxon>Vandammella</taxon>
    </lineage>
</organism>
<gene>
    <name evidence="1" type="ORF">CK621_06295</name>
</gene>
<protein>
    <submittedName>
        <fullName evidence="1">Uncharacterized protein</fullName>
    </submittedName>
</protein>
<evidence type="ECO:0000313" key="1">
    <source>
        <dbReference type="EMBL" id="PAT43135.1"/>
    </source>
</evidence>
<sequence length="99" mass="12022">MQDKIKIDELRLITNKIFDSFELIGCFEFSLDEDFYWDVYEDERYDFTKSPDGYSVGQLFDDIYFLRKILEDEEMACPIMFLHLFPILRYMALRVGFDK</sequence>